<dbReference type="Pfam" id="PF01192">
    <property type="entry name" value="RNA_pol_Rpb6"/>
    <property type="match status" value="1"/>
</dbReference>
<comment type="similarity">
    <text evidence="3">Belongs to the archaeal Rpo6/eukaryotic RPB6 RNA polymerase subunit family.</text>
</comment>
<dbReference type="PANTHER" id="PTHR47227">
    <property type="entry name" value="DNA-DIRECTED RNA POLYMERASE SUBUNIT K"/>
    <property type="match status" value="1"/>
</dbReference>
<protein>
    <recommendedName>
        <fullName evidence="3">DNA-directed RNA polymerase subunit Rpo6</fullName>
        <ecNumber evidence="3">2.7.7.6</ecNumber>
    </recommendedName>
    <alternativeName>
        <fullName evidence="3">DNA-directed RNA polymerase subunit K</fullName>
    </alternativeName>
</protein>
<dbReference type="NCBIfam" id="NF002208">
    <property type="entry name" value="PRK01099.1-3"/>
    <property type="match status" value="1"/>
</dbReference>
<evidence type="ECO:0000256" key="3">
    <source>
        <dbReference type="HAMAP-Rule" id="MF_00192"/>
    </source>
</evidence>
<dbReference type="Proteomes" id="UP000257123">
    <property type="component" value="Unassembled WGS sequence"/>
</dbReference>
<dbReference type="EMBL" id="NMUF01000008">
    <property type="protein sequence ID" value="RFA99227.1"/>
    <property type="molecule type" value="Genomic_DNA"/>
</dbReference>
<comment type="subunit">
    <text evidence="3">Part of the RNA polymerase complex.</text>
</comment>
<organism evidence="5 6">
    <name type="scientific">Pyrobaculum aerophilum</name>
    <dbReference type="NCBI Taxonomy" id="13773"/>
    <lineage>
        <taxon>Archaea</taxon>
        <taxon>Thermoproteota</taxon>
        <taxon>Thermoprotei</taxon>
        <taxon>Thermoproteales</taxon>
        <taxon>Thermoproteaceae</taxon>
        <taxon>Pyrobaculum</taxon>
    </lineage>
</organism>
<comment type="caution">
    <text evidence="5">The sequence shown here is derived from an EMBL/GenBank/DDBJ whole genome shotgun (WGS) entry which is preliminary data.</text>
</comment>
<dbReference type="AlphaFoldDB" id="A0A371R574"/>
<proteinExistence type="inferred from homology"/>
<dbReference type="InterPro" id="IPR020708">
    <property type="entry name" value="DNA-dir_RNA_polK_14-18kDa_CS"/>
</dbReference>
<dbReference type="InterPro" id="IPR006111">
    <property type="entry name" value="Rpo6/Rpb6"/>
</dbReference>
<dbReference type="PANTHER" id="PTHR47227:SF5">
    <property type="entry name" value="DNA-DIRECTED RNA POLYMERASES I, II, AND III SUBUNIT RPABC2"/>
    <property type="match status" value="1"/>
</dbReference>
<dbReference type="InterPro" id="IPR036161">
    <property type="entry name" value="RPB6/omega-like_sf"/>
</dbReference>
<comment type="catalytic activity">
    <reaction evidence="3">
        <text>RNA(n) + a ribonucleoside 5'-triphosphate = RNA(n+1) + diphosphate</text>
        <dbReference type="Rhea" id="RHEA:21248"/>
        <dbReference type="Rhea" id="RHEA-COMP:14527"/>
        <dbReference type="Rhea" id="RHEA-COMP:17342"/>
        <dbReference type="ChEBI" id="CHEBI:33019"/>
        <dbReference type="ChEBI" id="CHEBI:61557"/>
        <dbReference type="ChEBI" id="CHEBI:140395"/>
        <dbReference type="EC" id="2.7.7.6"/>
    </reaction>
</comment>
<dbReference type="HAMAP" id="MF_00192">
    <property type="entry name" value="RNApol_arch_Rpo6"/>
    <property type="match status" value="1"/>
</dbReference>
<dbReference type="Proteomes" id="UP000256877">
    <property type="component" value="Unassembled WGS sequence"/>
</dbReference>
<sequence length="109" mass="12494">MEAMTTSELIERINKLIDVVDKAINKREFYPPRLTKYEAARIIGARALQLAMGAQPLVDIQEVGSTDPVLIAMEELRRGLLDFIIVREMPDGKTMRIRLKELLELERTL</sequence>
<comment type="function">
    <text evidence="3">DNA-dependent RNA polymerase (RNAP) catalyzes the transcription of DNA into RNA using the four ribonucleoside triphosphates as substrates.</text>
</comment>
<dbReference type="GO" id="GO:0005737">
    <property type="term" value="C:cytoplasm"/>
    <property type="evidence" value="ECO:0007669"/>
    <property type="project" value="UniProtKB-SubCell"/>
</dbReference>
<dbReference type="SUPFAM" id="SSF63562">
    <property type="entry name" value="RPB6/omega subunit-like"/>
    <property type="match status" value="1"/>
</dbReference>
<evidence type="ECO:0000313" key="6">
    <source>
        <dbReference type="Proteomes" id="UP000256877"/>
    </source>
</evidence>
<comment type="subcellular location">
    <subcellularLocation>
        <location evidence="3">Cytoplasm</location>
    </subcellularLocation>
</comment>
<dbReference type="GO" id="GO:0006366">
    <property type="term" value="P:transcription by RNA polymerase II"/>
    <property type="evidence" value="ECO:0007669"/>
    <property type="project" value="TreeGrafter"/>
</dbReference>
<gene>
    <name evidence="3" type="primary">rpo6</name>
    <name evidence="3" type="synonym">rpoK</name>
    <name evidence="4" type="ORF">CGL51_05550</name>
    <name evidence="5" type="ORF">CGL52_04330</name>
</gene>
<evidence type="ECO:0000313" key="7">
    <source>
        <dbReference type="Proteomes" id="UP000257123"/>
    </source>
</evidence>
<dbReference type="PROSITE" id="PS01111">
    <property type="entry name" value="RNA_POL_K_14KD"/>
    <property type="match status" value="1"/>
</dbReference>
<dbReference type="NCBIfam" id="NF002207">
    <property type="entry name" value="PRK01099.1-2"/>
    <property type="match status" value="1"/>
</dbReference>
<dbReference type="GO" id="GO:0003899">
    <property type="term" value="F:DNA-directed RNA polymerase activity"/>
    <property type="evidence" value="ECO:0007669"/>
    <property type="project" value="UniProtKB-UniRule"/>
</dbReference>
<dbReference type="GO" id="GO:0000428">
    <property type="term" value="C:DNA-directed RNA polymerase complex"/>
    <property type="evidence" value="ECO:0007669"/>
    <property type="project" value="UniProtKB-KW"/>
</dbReference>
<dbReference type="GO" id="GO:0042797">
    <property type="term" value="P:tRNA transcription by RNA polymerase III"/>
    <property type="evidence" value="ECO:0007669"/>
    <property type="project" value="TreeGrafter"/>
</dbReference>
<keyword evidence="3" id="KW-0963">Cytoplasm</keyword>
<evidence type="ECO:0000313" key="5">
    <source>
        <dbReference type="EMBL" id="RFA99227.1"/>
    </source>
</evidence>
<evidence type="ECO:0000256" key="1">
    <source>
        <dbReference type="ARBA" id="ARBA00022478"/>
    </source>
</evidence>
<dbReference type="GO" id="GO:0003677">
    <property type="term" value="F:DNA binding"/>
    <property type="evidence" value="ECO:0007669"/>
    <property type="project" value="UniProtKB-UniRule"/>
</dbReference>
<accession>A0A371R574</accession>
<name>A0A371R574_9CREN</name>
<dbReference type="EMBL" id="NMUE01000013">
    <property type="protein sequence ID" value="RFA96264.1"/>
    <property type="molecule type" value="Genomic_DNA"/>
</dbReference>
<keyword evidence="3" id="KW-0808">Transferase</keyword>
<reference evidence="6 7" key="1">
    <citation type="submission" date="2017-07" db="EMBL/GenBank/DDBJ databases">
        <title>Draft genome sequence of aerobic hyperthermophilic archaea, Pyrobaculum aerophilum YKB31 and YKB32.</title>
        <authorList>
            <person name="Mochizuki T."/>
            <person name="Berliner A.J."/>
            <person name="Yoshida-Takashima Y."/>
            <person name="Takaki Y."/>
            <person name="Nunoura T."/>
            <person name="Takai K."/>
        </authorList>
    </citation>
    <scope>NUCLEOTIDE SEQUENCE [LARGE SCALE GENOMIC DNA]</scope>
    <source>
        <strain evidence="4 7">YKB31</strain>
        <strain evidence="5 6">YKB32</strain>
    </source>
</reference>
<evidence type="ECO:0000256" key="2">
    <source>
        <dbReference type="ARBA" id="ARBA00023163"/>
    </source>
</evidence>
<dbReference type="InterPro" id="IPR006110">
    <property type="entry name" value="Pol_omega/Rpo6/RPB6"/>
</dbReference>
<dbReference type="SMART" id="SM01409">
    <property type="entry name" value="RNA_pol_Rpb6"/>
    <property type="match status" value="1"/>
</dbReference>
<dbReference type="EC" id="2.7.7.6" evidence="3"/>
<dbReference type="Gene3D" id="3.90.940.10">
    <property type="match status" value="1"/>
</dbReference>
<keyword evidence="2 3" id="KW-0804">Transcription</keyword>
<evidence type="ECO:0000313" key="4">
    <source>
        <dbReference type="EMBL" id="RFA96264.1"/>
    </source>
</evidence>
<dbReference type="PIRSF" id="PIRSF000778">
    <property type="entry name" value="RpoK/RPB6"/>
    <property type="match status" value="1"/>
</dbReference>
<dbReference type="GO" id="GO:0006360">
    <property type="term" value="P:transcription by RNA polymerase I"/>
    <property type="evidence" value="ECO:0007669"/>
    <property type="project" value="TreeGrafter"/>
</dbReference>
<keyword evidence="1 3" id="KW-0240">DNA-directed RNA polymerase</keyword>
<keyword evidence="3" id="KW-0548">Nucleotidyltransferase</keyword>